<accession>A0A1X7U777</accession>
<organism evidence="1">
    <name type="scientific">Amphimedon queenslandica</name>
    <name type="common">Sponge</name>
    <dbReference type="NCBI Taxonomy" id="400682"/>
    <lineage>
        <taxon>Eukaryota</taxon>
        <taxon>Metazoa</taxon>
        <taxon>Porifera</taxon>
        <taxon>Demospongiae</taxon>
        <taxon>Heteroscleromorpha</taxon>
        <taxon>Haplosclerida</taxon>
        <taxon>Niphatidae</taxon>
        <taxon>Amphimedon</taxon>
    </lineage>
</organism>
<dbReference type="AlphaFoldDB" id="A0A1X7U777"/>
<dbReference type="InParanoid" id="A0A1X7U777"/>
<name>A0A1X7U777_AMPQE</name>
<reference evidence="1" key="1">
    <citation type="submission" date="2017-05" db="UniProtKB">
        <authorList>
            <consortium name="EnsemblMetazoa"/>
        </authorList>
    </citation>
    <scope>IDENTIFICATION</scope>
</reference>
<protein>
    <submittedName>
        <fullName evidence="1">Uncharacterized protein</fullName>
    </submittedName>
</protein>
<dbReference type="EnsemblMetazoa" id="Aqu2.1.23610_001">
    <property type="protein sequence ID" value="Aqu2.1.23610_001"/>
    <property type="gene ID" value="Aqu2.1.23610"/>
</dbReference>
<proteinExistence type="predicted"/>
<sequence length="98" mass="10819">MTPNVVKRSFEACCISVAIDDNKIHCLKGGQVAAVARTDISEKISALFRPVHINEDSKDPFAYIINGHEELDTNEIAVDNSEIEIVTPASKQKSNYDE</sequence>
<evidence type="ECO:0000313" key="1">
    <source>
        <dbReference type="EnsemblMetazoa" id="Aqu2.1.23610_001"/>
    </source>
</evidence>